<name>A0AC34FNJ4_9BILA</name>
<evidence type="ECO:0000313" key="2">
    <source>
        <dbReference type="WBParaSite" id="ES5_v2.g18869.t1"/>
    </source>
</evidence>
<dbReference type="Proteomes" id="UP000887579">
    <property type="component" value="Unplaced"/>
</dbReference>
<evidence type="ECO:0000313" key="1">
    <source>
        <dbReference type="Proteomes" id="UP000887579"/>
    </source>
</evidence>
<dbReference type="WBParaSite" id="ES5_v2.g18869.t1">
    <property type="protein sequence ID" value="ES5_v2.g18869.t1"/>
    <property type="gene ID" value="ES5_v2.g18869"/>
</dbReference>
<proteinExistence type="predicted"/>
<protein>
    <submittedName>
        <fullName evidence="2">Inhibitor of growth protein N-terminal histone-binding domain-containing protein</fullName>
    </submittedName>
</protein>
<reference evidence="2" key="1">
    <citation type="submission" date="2022-11" db="UniProtKB">
        <authorList>
            <consortium name="WormBaseParasite"/>
        </authorList>
    </citation>
    <scope>IDENTIFICATION</scope>
</reference>
<sequence>MAADLEKVISLINNSDGIDPDLKNTIIFSFEKLYSEIQLLKEEKICMERSYMEKLNVSYEKQTDIYEKLVEAQEKIIKQNDHQHDENPVDATFNENLDFSAAPIDQFRPSSYSVQPFQDPKYFRQDASETDKPETRRRNRAGKRTTMKTKNVNRPVIHINIDQSQKIQMVNAQNYDRQNYILASESNEPETRPNGAGNFTAKNTKNVNKPVVNINIDQNQRIQIKNH</sequence>
<organism evidence="1 2">
    <name type="scientific">Panagrolaimus sp. ES5</name>
    <dbReference type="NCBI Taxonomy" id="591445"/>
    <lineage>
        <taxon>Eukaryota</taxon>
        <taxon>Metazoa</taxon>
        <taxon>Ecdysozoa</taxon>
        <taxon>Nematoda</taxon>
        <taxon>Chromadorea</taxon>
        <taxon>Rhabditida</taxon>
        <taxon>Tylenchina</taxon>
        <taxon>Panagrolaimomorpha</taxon>
        <taxon>Panagrolaimoidea</taxon>
        <taxon>Panagrolaimidae</taxon>
        <taxon>Panagrolaimus</taxon>
    </lineage>
</organism>
<accession>A0AC34FNJ4</accession>